<gene>
    <name evidence="1" type="ORF">L195_g020592</name>
</gene>
<evidence type="ECO:0000313" key="1">
    <source>
        <dbReference type="EMBL" id="PNX97364.1"/>
    </source>
</evidence>
<dbReference type="Proteomes" id="UP000236291">
    <property type="component" value="Unassembled WGS sequence"/>
</dbReference>
<name>A0A2K3N2Y5_TRIPR</name>
<dbReference type="AlphaFoldDB" id="A0A2K3N2Y5"/>
<evidence type="ECO:0008006" key="3">
    <source>
        <dbReference type="Google" id="ProtNLM"/>
    </source>
</evidence>
<protein>
    <recommendedName>
        <fullName evidence="3">Reverse transcriptase zinc-binding domain-containing protein</fullName>
    </recommendedName>
</protein>
<evidence type="ECO:0000313" key="2">
    <source>
        <dbReference type="Proteomes" id="UP000236291"/>
    </source>
</evidence>
<accession>A0A2K3N2Y5</accession>
<organism evidence="1 2">
    <name type="scientific">Trifolium pratense</name>
    <name type="common">Red clover</name>
    <dbReference type="NCBI Taxonomy" id="57577"/>
    <lineage>
        <taxon>Eukaryota</taxon>
        <taxon>Viridiplantae</taxon>
        <taxon>Streptophyta</taxon>
        <taxon>Embryophyta</taxon>
        <taxon>Tracheophyta</taxon>
        <taxon>Spermatophyta</taxon>
        <taxon>Magnoliopsida</taxon>
        <taxon>eudicotyledons</taxon>
        <taxon>Gunneridae</taxon>
        <taxon>Pentapetalae</taxon>
        <taxon>rosids</taxon>
        <taxon>fabids</taxon>
        <taxon>Fabales</taxon>
        <taxon>Fabaceae</taxon>
        <taxon>Papilionoideae</taxon>
        <taxon>50 kb inversion clade</taxon>
        <taxon>NPAAA clade</taxon>
        <taxon>Hologalegina</taxon>
        <taxon>IRL clade</taxon>
        <taxon>Trifolieae</taxon>
        <taxon>Trifolium</taxon>
    </lineage>
</organism>
<reference evidence="1 2" key="2">
    <citation type="journal article" date="2017" name="Front. Plant Sci.">
        <title>Gene Classification and Mining of Molecular Markers Useful in Red Clover (Trifolium pratense) Breeding.</title>
        <authorList>
            <person name="Istvanek J."/>
            <person name="Dluhosova J."/>
            <person name="Dluhos P."/>
            <person name="Patkova L."/>
            <person name="Nedelnik J."/>
            <person name="Repkova J."/>
        </authorList>
    </citation>
    <scope>NUCLEOTIDE SEQUENCE [LARGE SCALE GENOMIC DNA]</scope>
    <source>
        <strain evidence="2">cv. Tatra</strain>
        <tissue evidence="1">Young leaves</tissue>
    </source>
</reference>
<dbReference type="EMBL" id="ASHM01015470">
    <property type="protein sequence ID" value="PNX97364.1"/>
    <property type="molecule type" value="Genomic_DNA"/>
</dbReference>
<comment type="caution">
    <text evidence="1">The sequence shown here is derived from an EMBL/GenBank/DDBJ whole genome shotgun (WGS) entry which is preliminary data.</text>
</comment>
<sequence>MKEANQWLVKMKFRGAVIRKFHKAACGGVIQDSTVAWIGGSESAEHLFASCSQISHDWYGILRLLGVELMPPRGILELFEGFLAWVRVGNIVWSGC</sequence>
<reference evidence="1 2" key="1">
    <citation type="journal article" date="2014" name="Am. J. Bot.">
        <title>Genome assembly and annotation for red clover (Trifolium pratense; Fabaceae).</title>
        <authorList>
            <person name="Istvanek J."/>
            <person name="Jaros M."/>
            <person name="Krenek A."/>
            <person name="Repkova J."/>
        </authorList>
    </citation>
    <scope>NUCLEOTIDE SEQUENCE [LARGE SCALE GENOMIC DNA]</scope>
    <source>
        <strain evidence="2">cv. Tatra</strain>
        <tissue evidence="1">Young leaves</tissue>
    </source>
</reference>
<proteinExistence type="predicted"/>